<proteinExistence type="predicted"/>
<accession>A0A2M9H0S1</accession>
<dbReference type="InterPro" id="IPR000073">
    <property type="entry name" value="AB_hydrolase_1"/>
</dbReference>
<dbReference type="EC" id="3.3.2.10" evidence="3"/>
<evidence type="ECO:0000313" key="4">
    <source>
        <dbReference type="Proteomes" id="UP000494122"/>
    </source>
</evidence>
<evidence type="ECO:0000313" key="3">
    <source>
        <dbReference type="EMBL" id="CAB3833979.1"/>
    </source>
</evidence>
<keyword evidence="1 3" id="KW-0378">Hydrolase</keyword>
<evidence type="ECO:0000259" key="2">
    <source>
        <dbReference type="Pfam" id="PF00561"/>
    </source>
</evidence>
<organism evidence="3 4">
    <name type="scientific">Achromobacter ruhlandii</name>
    <dbReference type="NCBI Taxonomy" id="72557"/>
    <lineage>
        <taxon>Bacteria</taxon>
        <taxon>Pseudomonadati</taxon>
        <taxon>Pseudomonadota</taxon>
        <taxon>Betaproteobacteria</taxon>
        <taxon>Burkholderiales</taxon>
        <taxon>Alcaligenaceae</taxon>
        <taxon>Achromobacter</taxon>
    </lineage>
</organism>
<dbReference type="EMBL" id="CADILE010000002">
    <property type="protein sequence ID" value="CAB3833979.1"/>
    <property type="molecule type" value="Genomic_DNA"/>
</dbReference>
<dbReference type="InterPro" id="IPR029058">
    <property type="entry name" value="AB_hydrolase_fold"/>
</dbReference>
<dbReference type="SUPFAM" id="SSF53474">
    <property type="entry name" value="alpha/beta-Hydrolases"/>
    <property type="match status" value="1"/>
</dbReference>
<dbReference type="Gene3D" id="3.40.50.1820">
    <property type="entry name" value="alpha/beta hydrolase"/>
    <property type="match status" value="1"/>
</dbReference>
<protein>
    <submittedName>
        <fullName evidence="3">Epoxide hydrolase A</fullName>
        <ecNumber evidence="3">3.3.2.10</ecNumber>
    </submittedName>
</protein>
<sequence length="328" mass="35158">MLETRQRFVQTNGIRLNLVAQGAGPLVILCHGFPETSHAWRHQLRALAQAGYLAVAPDLRGYGASDCPTDVGQYSALDVIGDLVGLVDAFGQRQAVLVGNDWGASIAWQAAQIRPDRFRAVAALGVPMMGRAPIPPSRLFPRNEQAWFYTHYFAAPGLAEAEFERDVEATLRKIYFCASGALGPREAATPNPFGMVPRAGGLLDALPDPAAALPAWLAPADLHAFAQAYRVSGFGGGLNYYRNLDRNWQDQAAFAGLPVEVPALYLVGEYDTGLAIPGMRQIIDAMPALVPGLRGVQIVPGAGHWLPQEAPDAVNAALVAFLRAEIAQ</sequence>
<name>A0A2M9H0S1_9BURK</name>
<evidence type="ECO:0000256" key="1">
    <source>
        <dbReference type="ARBA" id="ARBA00022801"/>
    </source>
</evidence>
<feature type="domain" description="AB hydrolase-1" evidence="2">
    <location>
        <begin position="25"/>
        <end position="306"/>
    </location>
</feature>
<dbReference type="PANTHER" id="PTHR43329">
    <property type="entry name" value="EPOXIDE HYDROLASE"/>
    <property type="match status" value="1"/>
</dbReference>
<dbReference type="RefSeq" id="WP_054415646.1">
    <property type="nucleotide sequence ID" value="NZ_CADILE010000002.1"/>
</dbReference>
<dbReference type="Proteomes" id="UP000494122">
    <property type="component" value="Unassembled WGS sequence"/>
</dbReference>
<dbReference type="GO" id="GO:0004301">
    <property type="term" value="F:epoxide hydrolase activity"/>
    <property type="evidence" value="ECO:0007669"/>
    <property type="project" value="UniProtKB-EC"/>
</dbReference>
<dbReference type="AlphaFoldDB" id="A0A2M9H0S1"/>
<dbReference type="PRINTS" id="PR00412">
    <property type="entry name" value="EPOXHYDRLASE"/>
</dbReference>
<dbReference type="InterPro" id="IPR000639">
    <property type="entry name" value="Epox_hydrolase-like"/>
</dbReference>
<reference evidence="3 4" key="1">
    <citation type="submission" date="2020-04" db="EMBL/GenBank/DDBJ databases">
        <authorList>
            <person name="De Canck E."/>
        </authorList>
    </citation>
    <scope>NUCLEOTIDE SEQUENCE [LARGE SCALE GENOMIC DNA]</scope>
    <source>
        <strain evidence="3 4">LMG 3328</strain>
    </source>
</reference>
<gene>
    <name evidence="3" type="primary">ephA_1</name>
    <name evidence="3" type="ORF">LMG3328_00907</name>
</gene>
<dbReference type="Pfam" id="PF00561">
    <property type="entry name" value="Abhydrolase_1"/>
    <property type="match status" value="1"/>
</dbReference>